<dbReference type="GO" id="GO:0005634">
    <property type="term" value="C:nucleus"/>
    <property type="evidence" value="ECO:0007669"/>
    <property type="project" value="TreeGrafter"/>
</dbReference>
<evidence type="ECO:0000259" key="4">
    <source>
        <dbReference type="PROSITE" id="PS50102"/>
    </source>
</evidence>
<dbReference type="Pfam" id="PF08312">
    <property type="entry name" value="cwf21"/>
    <property type="match status" value="1"/>
</dbReference>
<dbReference type="GO" id="GO:0006396">
    <property type="term" value="P:RNA processing"/>
    <property type="evidence" value="ECO:0007669"/>
    <property type="project" value="InterPro"/>
</dbReference>
<evidence type="ECO:0000259" key="5">
    <source>
        <dbReference type="PROSITE" id="PS50128"/>
    </source>
</evidence>
<dbReference type="Gene3D" id="1.10.10.790">
    <property type="entry name" value="Surp module"/>
    <property type="match status" value="1"/>
</dbReference>
<dbReference type="EnsemblMetazoa" id="XM_014405441.1">
    <property type="protein sequence ID" value="XP_014260927.1"/>
    <property type="gene ID" value="LOC106673352"/>
</dbReference>
<dbReference type="InterPro" id="IPR035979">
    <property type="entry name" value="RBD_domain_sf"/>
</dbReference>
<dbReference type="CDD" id="cd12223">
    <property type="entry name" value="RRM_SR140"/>
    <property type="match status" value="1"/>
</dbReference>
<name>A0A8I6SH20_CIMLE</name>
<dbReference type="Proteomes" id="UP000494040">
    <property type="component" value="Unassembled WGS sequence"/>
</dbReference>
<proteinExistence type="predicted"/>
<evidence type="ECO:0000256" key="2">
    <source>
        <dbReference type="PROSITE-ProRule" id="PRU00176"/>
    </source>
</evidence>
<dbReference type="SMART" id="SM01115">
    <property type="entry name" value="cwf21"/>
    <property type="match status" value="1"/>
</dbReference>
<dbReference type="InterPro" id="IPR006569">
    <property type="entry name" value="CID_dom"/>
</dbReference>
<dbReference type="Pfam" id="PF01805">
    <property type="entry name" value="Surp"/>
    <property type="match status" value="1"/>
</dbReference>
<dbReference type="SMART" id="SM00360">
    <property type="entry name" value="RRM"/>
    <property type="match status" value="1"/>
</dbReference>
<reference evidence="7" key="1">
    <citation type="submission" date="2022-01" db="UniProtKB">
        <authorList>
            <consortium name="EnsemblMetazoa"/>
        </authorList>
    </citation>
    <scope>IDENTIFICATION</scope>
</reference>
<dbReference type="GeneID" id="106673352"/>
<evidence type="ECO:0000256" key="1">
    <source>
        <dbReference type="ARBA" id="ARBA00022884"/>
    </source>
</evidence>
<dbReference type="GO" id="GO:0003723">
    <property type="term" value="F:RNA binding"/>
    <property type="evidence" value="ECO:0007669"/>
    <property type="project" value="UniProtKB-UniRule"/>
</dbReference>
<dbReference type="SUPFAM" id="SSF109905">
    <property type="entry name" value="Surp module (SWAP domain)"/>
    <property type="match status" value="1"/>
</dbReference>
<dbReference type="InterPro" id="IPR000504">
    <property type="entry name" value="RRM_dom"/>
</dbReference>
<dbReference type="PROSITE" id="PS50102">
    <property type="entry name" value="RRM"/>
    <property type="match status" value="1"/>
</dbReference>
<protein>
    <recommendedName>
        <fullName evidence="9">U2 snRNP-associated SURP motif-containing protein</fullName>
    </recommendedName>
</protein>
<dbReference type="Gene3D" id="3.30.70.330">
    <property type="match status" value="1"/>
</dbReference>
<feature type="compositionally biased region" description="Basic and acidic residues" evidence="3">
    <location>
        <begin position="788"/>
        <end position="803"/>
    </location>
</feature>
<dbReference type="InterPro" id="IPR051485">
    <property type="entry name" value="SR-CTD_assoc_factor"/>
</dbReference>
<feature type="compositionally biased region" description="Basic residues" evidence="3">
    <location>
        <begin position="862"/>
        <end position="877"/>
    </location>
</feature>
<feature type="domain" description="CID" evidence="6">
    <location>
        <begin position="451"/>
        <end position="596"/>
    </location>
</feature>
<dbReference type="InterPro" id="IPR013170">
    <property type="entry name" value="mRNA_splic_Cwf21_dom"/>
</dbReference>
<dbReference type="PANTHER" id="PTHR23140:SF0">
    <property type="entry name" value="U2 SNRNP-ASSOCIATED SURP MOTIF-CONTAINING PROTEIN"/>
    <property type="match status" value="1"/>
</dbReference>
<evidence type="ECO:0000313" key="7">
    <source>
        <dbReference type="EnsemblMetazoa" id="XP_014260927.1"/>
    </source>
</evidence>
<dbReference type="OMA" id="FKSRVCN"/>
<accession>A0A8I6SH20</accession>
<feature type="region of interest" description="Disordered" evidence="3">
    <location>
        <begin position="294"/>
        <end position="323"/>
    </location>
</feature>
<dbReference type="InterPro" id="IPR035967">
    <property type="entry name" value="SWAP/Surp_sf"/>
</dbReference>
<dbReference type="SUPFAM" id="SSF48464">
    <property type="entry name" value="ENTH/VHS domain"/>
    <property type="match status" value="1"/>
</dbReference>
<dbReference type="KEGG" id="clec:106673352"/>
<feature type="domain" description="RRM" evidence="4">
    <location>
        <begin position="189"/>
        <end position="270"/>
    </location>
</feature>
<dbReference type="PROSITE" id="PS50128">
    <property type="entry name" value="SURP"/>
    <property type="match status" value="1"/>
</dbReference>
<evidence type="ECO:0000259" key="6">
    <source>
        <dbReference type="PROSITE" id="PS51391"/>
    </source>
</evidence>
<dbReference type="InterPro" id="IPR000061">
    <property type="entry name" value="Surp"/>
</dbReference>
<dbReference type="InterPro" id="IPR012677">
    <property type="entry name" value="Nucleotide-bd_a/b_plait_sf"/>
</dbReference>
<feature type="compositionally biased region" description="Basic and acidic residues" evidence="3">
    <location>
        <begin position="112"/>
        <end position="121"/>
    </location>
</feature>
<dbReference type="AlphaFoldDB" id="A0A8I6SH20"/>
<dbReference type="Gene3D" id="1.25.40.90">
    <property type="match status" value="1"/>
</dbReference>
<dbReference type="InterPro" id="IPR035009">
    <property type="entry name" value="SR140_RRM"/>
</dbReference>
<dbReference type="SUPFAM" id="SSF54928">
    <property type="entry name" value="RNA-binding domain, RBD"/>
    <property type="match status" value="1"/>
</dbReference>
<dbReference type="InterPro" id="IPR047488">
    <property type="entry name" value="SR140_cwf21"/>
</dbReference>
<dbReference type="Pfam" id="PF04818">
    <property type="entry name" value="CID"/>
    <property type="match status" value="1"/>
</dbReference>
<organism evidence="7 8">
    <name type="scientific">Cimex lectularius</name>
    <name type="common">Bed bug</name>
    <name type="synonym">Acanthia lectularia</name>
    <dbReference type="NCBI Taxonomy" id="79782"/>
    <lineage>
        <taxon>Eukaryota</taxon>
        <taxon>Metazoa</taxon>
        <taxon>Ecdysozoa</taxon>
        <taxon>Arthropoda</taxon>
        <taxon>Hexapoda</taxon>
        <taxon>Insecta</taxon>
        <taxon>Pterygota</taxon>
        <taxon>Neoptera</taxon>
        <taxon>Paraneoptera</taxon>
        <taxon>Hemiptera</taxon>
        <taxon>Heteroptera</taxon>
        <taxon>Panheteroptera</taxon>
        <taxon>Cimicomorpha</taxon>
        <taxon>Cimicidae</taxon>
        <taxon>Cimex</taxon>
    </lineage>
</organism>
<feature type="compositionally biased region" description="Basic residues" evidence="3">
    <location>
        <begin position="900"/>
        <end position="915"/>
    </location>
</feature>
<feature type="domain" description="SURP motif" evidence="5">
    <location>
        <begin position="351"/>
        <end position="394"/>
    </location>
</feature>
<dbReference type="RefSeq" id="XP_014260927.1">
    <property type="nucleotide sequence ID" value="XM_014405441.1"/>
</dbReference>
<feature type="region of interest" description="Disordered" evidence="3">
    <location>
        <begin position="112"/>
        <end position="131"/>
    </location>
</feature>
<keyword evidence="1 2" id="KW-0694">RNA-binding</keyword>
<dbReference type="CDD" id="cd21370">
    <property type="entry name" value="cwf21_SR140"/>
    <property type="match status" value="1"/>
</dbReference>
<dbReference type="Gene3D" id="6.10.140.420">
    <property type="match status" value="1"/>
</dbReference>
<feature type="compositionally biased region" description="Basic residues" evidence="3">
    <location>
        <begin position="837"/>
        <end position="854"/>
    </location>
</feature>
<dbReference type="SMART" id="SM00582">
    <property type="entry name" value="RPR"/>
    <property type="match status" value="1"/>
</dbReference>
<feature type="region of interest" description="Disordered" evidence="3">
    <location>
        <begin position="72"/>
        <end position="102"/>
    </location>
</feature>
<dbReference type="InterPro" id="IPR008942">
    <property type="entry name" value="ENTH_VHS"/>
</dbReference>
<keyword evidence="8" id="KW-1185">Reference proteome</keyword>
<sequence length="915" mass="105752">MADKVLKHIPEQKLKAFSIGTMGKRQLSKREIEENKKREQEKAAAQAFEEFVATFQEAPTKTNKVWVKAGTYDAGKRQEDTKEKGKLYKPQSRLDFPEKNSAERAQEYAKLLGERSKPERPGKKKEKEKKKSNLELFKEELKMIQEEREERHKYKGAIKAAVVDPDFVKNSGVLPEEKGSFDCGDPNTTNIYLGNINPKITEQQLMEVFGKYGPLASIKIMWPRSDEEKSRGRNCGFVAFMNRKDGDRAMKALNGKDILGYEMKLGWGKFVPIPPFPIYIPPNLLSLTQPPPPSGLPFNAQPHPRDRNRVPRMKTNEPYPVNPEDMDKVEKILPQALVKVVIPTDRNLLMLIHRMIEYVIREGPMFEAMIMNREINNPMFRFLFDNQSPAHTYYRWKLFSLLQGDSQKEWRLQEFRMFKNGSIWRPPPLNLYTQGMPEELIEKDDDRKGGLSPAQRDRLEQLIRHMTPERMKVADAMVFCIEHSEAADEICDCIVESLGNPDTLLYKKVARLYLVSDILHNCSIKITHASYYRRCLESRLLEIFYLAHITYTSLESRLKAESFRVRVMNIFKAWDDWAVYPREFLIRLKSTFLGTPITHEDEEETRRSSEVHDDDIDGIPCDNLGSEMDQDDLDGVPLDGATLLKGAYKHTNVDDIDGIPMDDDIDGKPMEFGSKKTQPTGAFVPSRWETVDPELLEQQAMTTSKWELIEQQQGKPTDEHQSQQENCTPDDSLDSCRDIQEEIRRARLREIEVKVMQYQDELESGKRSLKVGWTVAEQIEHHRKKLLRKSEKVDKDKVTDKAQLKRTPSPVDSQDSRGCRRSKRSKSSSLSPPPSKRSYRSRSRSPYGRRRRSRTPPSHKNSPGRRRSPVSSRKRRGGSSPDANTPRRRRGSSGEPSPPHSHKKHSSRHKHKHRH</sequence>
<evidence type="ECO:0000313" key="8">
    <source>
        <dbReference type="Proteomes" id="UP000494040"/>
    </source>
</evidence>
<evidence type="ECO:0000256" key="3">
    <source>
        <dbReference type="SAM" id="MobiDB-lite"/>
    </source>
</evidence>
<dbReference type="Pfam" id="PF00076">
    <property type="entry name" value="RRM_1"/>
    <property type="match status" value="1"/>
</dbReference>
<feature type="region of interest" description="Disordered" evidence="3">
    <location>
        <begin position="709"/>
        <end position="734"/>
    </location>
</feature>
<dbReference type="PROSITE" id="PS51391">
    <property type="entry name" value="CID"/>
    <property type="match status" value="1"/>
</dbReference>
<feature type="region of interest" description="Disordered" evidence="3">
    <location>
        <begin position="780"/>
        <end position="915"/>
    </location>
</feature>
<evidence type="ECO:0008006" key="9">
    <source>
        <dbReference type="Google" id="ProtNLM"/>
    </source>
</evidence>
<dbReference type="OrthoDB" id="377209at2759"/>
<feature type="compositionally biased region" description="Basic and acidic residues" evidence="3">
    <location>
        <begin position="74"/>
        <end position="86"/>
    </location>
</feature>
<dbReference type="PANTHER" id="PTHR23140">
    <property type="entry name" value="RNA PROCESSING PROTEIN LD23810P"/>
    <property type="match status" value="1"/>
</dbReference>
<dbReference type="SMART" id="SM00648">
    <property type="entry name" value="SWAP"/>
    <property type="match status" value="1"/>
</dbReference>